<protein>
    <submittedName>
        <fullName evidence="2">Uncharacterized protein</fullName>
    </submittedName>
</protein>
<feature type="signal peptide" evidence="1">
    <location>
        <begin position="1"/>
        <end position="20"/>
    </location>
</feature>
<evidence type="ECO:0000313" key="2">
    <source>
        <dbReference type="EMBL" id="MBL0739889.1"/>
    </source>
</evidence>
<dbReference type="RefSeq" id="WP_202006852.1">
    <property type="nucleotide sequence ID" value="NZ_JAERRB010000001.1"/>
</dbReference>
<evidence type="ECO:0000256" key="1">
    <source>
        <dbReference type="SAM" id="SignalP"/>
    </source>
</evidence>
<proteinExistence type="predicted"/>
<dbReference type="Proteomes" id="UP000613030">
    <property type="component" value="Unassembled WGS sequence"/>
</dbReference>
<sequence length="172" mass="19168">MKTHPLLMLMLLAQTAFGQAAVVQPKGDSLVVLEKDIVTDLFALGTTPLQHLTQGTQPKPAIEKQPVRNLHDNTRIDTAFRLAFDKDIFIALKSFDGSNKVIHADVESTLFSTRHGVRVGMTKDEVTKTLAVYKLASIPKYLVLRDPATSHYVILYFKGDVLVFVEYFAPAR</sequence>
<name>A0ABS1KKA5_9BACT</name>
<keyword evidence="1" id="KW-0732">Signal</keyword>
<gene>
    <name evidence="2" type="ORF">JI741_01605</name>
</gene>
<feature type="chain" id="PRO_5045087412" evidence="1">
    <location>
        <begin position="21"/>
        <end position="172"/>
    </location>
</feature>
<reference evidence="2 3" key="1">
    <citation type="submission" date="2021-01" db="EMBL/GenBank/DDBJ databases">
        <title>Chryseolinea sp. Jin1 Genome sequencing and assembly.</title>
        <authorList>
            <person name="Kim I."/>
        </authorList>
    </citation>
    <scope>NUCLEOTIDE SEQUENCE [LARGE SCALE GENOMIC DNA]</scope>
    <source>
        <strain evidence="2 3">Jin1</strain>
    </source>
</reference>
<organism evidence="2 3">
    <name type="scientific">Chryseolinea lacunae</name>
    <dbReference type="NCBI Taxonomy" id="2801331"/>
    <lineage>
        <taxon>Bacteria</taxon>
        <taxon>Pseudomonadati</taxon>
        <taxon>Bacteroidota</taxon>
        <taxon>Cytophagia</taxon>
        <taxon>Cytophagales</taxon>
        <taxon>Fulvivirgaceae</taxon>
        <taxon>Chryseolinea</taxon>
    </lineage>
</organism>
<keyword evidence="3" id="KW-1185">Reference proteome</keyword>
<accession>A0ABS1KKA5</accession>
<dbReference type="EMBL" id="JAERRB010000001">
    <property type="protein sequence ID" value="MBL0739889.1"/>
    <property type="molecule type" value="Genomic_DNA"/>
</dbReference>
<evidence type="ECO:0000313" key="3">
    <source>
        <dbReference type="Proteomes" id="UP000613030"/>
    </source>
</evidence>
<comment type="caution">
    <text evidence="2">The sequence shown here is derived from an EMBL/GenBank/DDBJ whole genome shotgun (WGS) entry which is preliminary data.</text>
</comment>